<evidence type="ECO:0000313" key="3">
    <source>
        <dbReference type="Proteomes" id="UP000037035"/>
    </source>
</evidence>
<protein>
    <submittedName>
        <fullName evidence="2">Uncharacterized protein</fullName>
    </submittedName>
</protein>
<dbReference type="AlphaFoldDB" id="A0A0L6UIP2"/>
<dbReference type="VEuPathDB" id="FungiDB:VP01_571g9"/>
<accession>A0A0L6UIP2</accession>
<organism evidence="2 3">
    <name type="scientific">Puccinia sorghi</name>
    <dbReference type="NCBI Taxonomy" id="27349"/>
    <lineage>
        <taxon>Eukaryota</taxon>
        <taxon>Fungi</taxon>
        <taxon>Dikarya</taxon>
        <taxon>Basidiomycota</taxon>
        <taxon>Pucciniomycotina</taxon>
        <taxon>Pucciniomycetes</taxon>
        <taxon>Pucciniales</taxon>
        <taxon>Pucciniaceae</taxon>
        <taxon>Puccinia</taxon>
    </lineage>
</organism>
<proteinExistence type="predicted"/>
<sequence>MYESTGLVKKIVENFTKKANLAELSSSFVQLENHTSPSYGIYEAELGKRNRSGRKYEETQPTTSKKKKQQQESVLDVDEEIVRIANTPLSSLEPSSRAFQPGSSKFRFQQILWKLPHQHPKRSQQERLTLVEVLGGNRKA</sequence>
<feature type="region of interest" description="Disordered" evidence="1">
    <location>
        <begin position="42"/>
        <end position="74"/>
    </location>
</feature>
<gene>
    <name evidence="2" type="ORF">VP01_571g9</name>
</gene>
<comment type="caution">
    <text evidence="2">The sequence shown here is derived from an EMBL/GenBank/DDBJ whole genome shotgun (WGS) entry which is preliminary data.</text>
</comment>
<keyword evidence="3" id="KW-1185">Reference proteome</keyword>
<dbReference type="Proteomes" id="UP000037035">
    <property type="component" value="Unassembled WGS sequence"/>
</dbReference>
<name>A0A0L6UIP2_9BASI</name>
<evidence type="ECO:0000313" key="2">
    <source>
        <dbReference type="EMBL" id="KNZ48368.1"/>
    </source>
</evidence>
<dbReference type="EMBL" id="LAVV01010963">
    <property type="protein sequence ID" value="KNZ48368.1"/>
    <property type="molecule type" value="Genomic_DNA"/>
</dbReference>
<reference evidence="2 3" key="1">
    <citation type="submission" date="2015-08" db="EMBL/GenBank/DDBJ databases">
        <title>Next Generation Sequencing and Analysis of the Genome of Puccinia sorghi L Schw, the Causal Agent of Maize Common Rust.</title>
        <authorList>
            <person name="Rochi L."/>
            <person name="Burguener G."/>
            <person name="Darino M."/>
            <person name="Turjanski A."/>
            <person name="Kreff E."/>
            <person name="Dieguez M.J."/>
            <person name="Sacco F."/>
        </authorList>
    </citation>
    <scope>NUCLEOTIDE SEQUENCE [LARGE SCALE GENOMIC DNA]</scope>
    <source>
        <strain evidence="2 3">RO10H11247</strain>
    </source>
</reference>
<evidence type="ECO:0000256" key="1">
    <source>
        <dbReference type="SAM" id="MobiDB-lite"/>
    </source>
</evidence>